<evidence type="ECO:0000256" key="2">
    <source>
        <dbReference type="SAM" id="Phobius"/>
    </source>
</evidence>
<evidence type="ECO:0000313" key="3">
    <source>
        <dbReference type="EMBL" id="KAG5177937.1"/>
    </source>
</evidence>
<feature type="transmembrane region" description="Helical" evidence="2">
    <location>
        <begin position="933"/>
        <end position="953"/>
    </location>
</feature>
<keyword evidence="2" id="KW-0812">Transmembrane</keyword>
<dbReference type="InterPro" id="IPR052828">
    <property type="entry name" value="NELF-A_domain"/>
</dbReference>
<feature type="region of interest" description="Disordered" evidence="1">
    <location>
        <begin position="91"/>
        <end position="126"/>
    </location>
</feature>
<feature type="compositionally biased region" description="Basic and acidic residues" evidence="1">
    <location>
        <begin position="105"/>
        <end position="121"/>
    </location>
</feature>
<dbReference type="AlphaFoldDB" id="A0A835YQ19"/>
<feature type="region of interest" description="Disordered" evidence="1">
    <location>
        <begin position="203"/>
        <end position="226"/>
    </location>
</feature>
<gene>
    <name evidence="3" type="ORF">JKP88DRAFT_281595</name>
</gene>
<dbReference type="PANTHER" id="PTHR13328:SF4">
    <property type="entry name" value="NEGATIVE ELONGATION FACTOR A"/>
    <property type="match status" value="1"/>
</dbReference>
<feature type="transmembrane region" description="Helical" evidence="2">
    <location>
        <begin position="792"/>
        <end position="812"/>
    </location>
</feature>
<sequence>MGPTEHDLPELDSALTDGDFASVSSSADEGSSVVSPSATDAASVEHIDDAEHHMATETMHAGSAAAAAMEHDLSEPAPVLADRGRASIWGRTASSSSAVGNKATAEQDKDSEQRVTIERPQSRHVSFSVTRAPDVAAVAAAAAAARPLRSRSSAAALPPHKPDMDWSVNANPPSRAASFIAAVGGVALGAVDTVREAAAEIQATATRATSDAAERARPLNGRDPRDQWRGRGAVFETVWWLLYAANMAAAVTAVMLQDSRPSVYWLVPLFALVAMTNVLVTDIATEAACITIALCCRSTHVAKVSCEPMTPGSTNKFLIVYCLKSNQLTDIKETLMFMQASWRLNQEYSKATYCILSGTQDANLAAHEQSEVAAWNARNAEEGGRCRYVRRTRTILFKYGQYLDFIMLLNGYKQPMLYKDVKSNHPSGLCFDPATDLDYFCGSDFEFLAIMDRDNMLRPDFFYTANNLLSPSFFHPANYFFAALSADFFYTANNFVAALSPDFFHTANNFFAAYPELEILQPAVTPFPKCFRRAINGGESYYTSLAAKYQSYYTSLAAKYQSYYTSLAAKYQSYYTSLAAKYQSYYTSLAAKYQSYYTSLAAKYQSYYTSLAAKYQCFRRASNGGESYYTSLAAKYQSYYTSLAAKYQVLGIELAEHKRVFIPSAAFYGKGIIRRSSYNKTLLGWNPATGRTREEQRIPRDLISHDIIESSVMKTLLAPEISIFEDLPLTHVEWHLRQIRWDLGDIIISKYLYPFTYGLLPNLFTWFSYGQACAFYAAYFDKMASAVYSSTFNIRCIYLKPAVLAVMAALLFLHQQPIGMYGLAAFVNVQIVLVPFIVSMAVVRRLTWKEKLLLQIHTIYMGVVDIYYGSWRCGRAMVKMATDMPRWRTFQSLSTTPCLTLATVFQLMRLELLVASAATAALLYFNWGDLSTAQYITLGYLSVVVTFPLYAFATSRKTGAAAVDDLKYGGHGMITALAEIAKCMAENDDRKEDGGGSDGRRRRLRRRRAAAAAAAAQPPPSAAVSAAAGAPSAGPSADSHGRALAALREDASDPSVGDAEAKAADSPERRGAAAAAADAAAAAARPAAAFSKRAARVAPA</sequence>
<keyword evidence="2" id="KW-1133">Transmembrane helix</keyword>
<feature type="transmembrane region" description="Helical" evidence="2">
    <location>
        <begin position="818"/>
        <end position="843"/>
    </location>
</feature>
<proteinExistence type="predicted"/>
<feature type="transmembrane region" description="Helical" evidence="2">
    <location>
        <begin position="263"/>
        <end position="280"/>
    </location>
</feature>
<dbReference type="OrthoDB" id="6148755at2759"/>
<name>A0A835YQ19_9STRA</name>
<evidence type="ECO:0000256" key="1">
    <source>
        <dbReference type="SAM" id="MobiDB-lite"/>
    </source>
</evidence>
<keyword evidence="2" id="KW-0472">Membrane</keyword>
<feature type="region of interest" description="Disordered" evidence="1">
    <location>
        <begin position="1"/>
        <end position="42"/>
    </location>
</feature>
<feature type="transmembrane region" description="Helical" evidence="2">
    <location>
        <begin position="763"/>
        <end position="780"/>
    </location>
</feature>
<feature type="transmembrane region" description="Helical" evidence="2">
    <location>
        <begin position="238"/>
        <end position="256"/>
    </location>
</feature>
<feature type="compositionally biased region" description="Basic and acidic residues" evidence="1">
    <location>
        <begin position="212"/>
        <end position="226"/>
    </location>
</feature>
<feature type="region of interest" description="Disordered" evidence="1">
    <location>
        <begin position="148"/>
        <end position="169"/>
    </location>
</feature>
<comment type="caution">
    <text evidence="3">The sequence shown here is derived from an EMBL/GenBank/DDBJ whole genome shotgun (WGS) entry which is preliminary data.</text>
</comment>
<feature type="compositionally biased region" description="Basic and acidic residues" evidence="1">
    <location>
        <begin position="1059"/>
        <end position="1071"/>
    </location>
</feature>
<keyword evidence="4" id="KW-1185">Reference proteome</keyword>
<organism evidence="3 4">
    <name type="scientific">Tribonema minus</name>
    <dbReference type="NCBI Taxonomy" id="303371"/>
    <lineage>
        <taxon>Eukaryota</taxon>
        <taxon>Sar</taxon>
        <taxon>Stramenopiles</taxon>
        <taxon>Ochrophyta</taxon>
        <taxon>PX clade</taxon>
        <taxon>Xanthophyceae</taxon>
        <taxon>Tribonematales</taxon>
        <taxon>Tribonemataceae</taxon>
        <taxon>Tribonema</taxon>
    </lineage>
</organism>
<feature type="compositionally biased region" description="Low complexity" evidence="1">
    <location>
        <begin position="22"/>
        <end position="37"/>
    </location>
</feature>
<feature type="compositionally biased region" description="Low complexity" evidence="1">
    <location>
        <begin position="148"/>
        <end position="158"/>
    </location>
</feature>
<dbReference type="EMBL" id="JAFCMP010000520">
    <property type="protein sequence ID" value="KAG5177937.1"/>
    <property type="molecule type" value="Genomic_DNA"/>
</dbReference>
<protein>
    <submittedName>
        <fullName evidence="3">Uncharacterized protein</fullName>
    </submittedName>
</protein>
<dbReference type="Proteomes" id="UP000664859">
    <property type="component" value="Unassembled WGS sequence"/>
</dbReference>
<reference evidence="3" key="1">
    <citation type="submission" date="2021-02" db="EMBL/GenBank/DDBJ databases">
        <title>First Annotated Genome of the Yellow-green Alga Tribonema minus.</title>
        <authorList>
            <person name="Mahan K.M."/>
        </authorList>
    </citation>
    <scope>NUCLEOTIDE SEQUENCE</scope>
    <source>
        <strain evidence="3">UTEX B ZZ1240</strain>
    </source>
</reference>
<feature type="compositionally biased region" description="Low complexity" evidence="1">
    <location>
        <begin position="1010"/>
        <end position="1037"/>
    </location>
</feature>
<feature type="region of interest" description="Disordered" evidence="1">
    <location>
        <begin position="988"/>
        <end position="1073"/>
    </location>
</feature>
<feature type="compositionally biased region" description="Basic residues" evidence="1">
    <location>
        <begin position="1000"/>
        <end position="1009"/>
    </location>
</feature>
<dbReference type="PANTHER" id="PTHR13328">
    <property type="entry name" value="NEGATIVE ELONGATION FACTOR A NELF-A"/>
    <property type="match status" value="1"/>
</dbReference>
<accession>A0A835YQ19</accession>
<evidence type="ECO:0000313" key="4">
    <source>
        <dbReference type="Proteomes" id="UP000664859"/>
    </source>
</evidence>